<proteinExistence type="predicted"/>
<evidence type="ECO:0000313" key="2">
    <source>
        <dbReference type="Proteomes" id="UP000002296"/>
    </source>
</evidence>
<dbReference type="GeneID" id="3549945"/>
<name>Q4DU17_TRYCC</name>
<dbReference type="InParanoid" id="Q4DU17"/>
<dbReference type="KEGG" id="tcr:506499.60"/>
<sequence>MHGQRHKFRVDKGAQIPVIMVTCMAFVLCECTMPKYLPERERIGFQADRCIFRWCTNAKGCCTTVAVQYFRIVEVSGGRTRRNYLDTVVQNTLWTQPTRKDCMVCWDAPAPHPAEADGRVVRSTFVFV</sequence>
<reference evidence="1 2" key="1">
    <citation type="journal article" date="2005" name="Science">
        <title>The genome sequence of Trypanosoma cruzi, etiologic agent of Chagas disease.</title>
        <authorList>
            <person name="El-Sayed N.M."/>
            <person name="Myler P.J."/>
            <person name="Bartholomeu D.C."/>
            <person name="Nilsson D."/>
            <person name="Aggarwal G."/>
            <person name="Tran A.N."/>
            <person name="Ghedin E."/>
            <person name="Worthey E.A."/>
            <person name="Delcher A.L."/>
            <person name="Blandin G."/>
            <person name="Westenberger S.J."/>
            <person name="Caler E."/>
            <person name="Cerqueira G.C."/>
            <person name="Branche C."/>
            <person name="Haas B."/>
            <person name="Anupama A."/>
            <person name="Arner E."/>
            <person name="Aslund L."/>
            <person name="Attipoe P."/>
            <person name="Bontempi E."/>
            <person name="Bringaud F."/>
            <person name="Burton P."/>
            <person name="Cadag E."/>
            <person name="Campbell D.A."/>
            <person name="Carrington M."/>
            <person name="Crabtree J."/>
            <person name="Darban H."/>
            <person name="da Silveira J.F."/>
            <person name="de Jong P."/>
            <person name="Edwards K."/>
            <person name="Englund P.T."/>
            <person name="Fazelina G."/>
            <person name="Feldblyum T."/>
            <person name="Ferella M."/>
            <person name="Frasch A.C."/>
            <person name="Gull K."/>
            <person name="Horn D."/>
            <person name="Hou L."/>
            <person name="Huang Y."/>
            <person name="Kindlund E."/>
            <person name="Klingbeil M."/>
            <person name="Kluge S."/>
            <person name="Koo H."/>
            <person name="Lacerda D."/>
            <person name="Levin M.J."/>
            <person name="Lorenzi H."/>
            <person name="Louie T."/>
            <person name="Machado C.R."/>
            <person name="McCulloch R."/>
            <person name="McKenna A."/>
            <person name="Mizuno Y."/>
            <person name="Mottram J.C."/>
            <person name="Nelson S."/>
            <person name="Ochaya S."/>
            <person name="Osoegawa K."/>
            <person name="Pai G."/>
            <person name="Parsons M."/>
            <person name="Pentony M."/>
            <person name="Pettersson U."/>
            <person name="Pop M."/>
            <person name="Ramirez J.L."/>
            <person name="Rinta J."/>
            <person name="Robertson L."/>
            <person name="Salzberg S.L."/>
            <person name="Sanchez D.O."/>
            <person name="Seyler A."/>
            <person name="Sharma R."/>
            <person name="Shetty J."/>
            <person name="Simpson A.J."/>
            <person name="Sisk E."/>
            <person name="Tammi M.T."/>
            <person name="Tarleton R."/>
            <person name="Teixeira S."/>
            <person name="Van Aken S."/>
            <person name="Vogt C."/>
            <person name="Ward P.N."/>
            <person name="Wickstead B."/>
            <person name="Wortman J."/>
            <person name="White O."/>
            <person name="Fraser C.M."/>
            <person name="Stuart K.D."/>
            <person name="Andersson B."/>
        </authorList>
    </citation>
    <scope>NUCLEOTIDE SEQUENCE [LARGE SCALE GENOMIC DNA]</scope>
    <source>
        <strain evidence="1 2">CL Brener</strain>
    </source>
</reference>
<dbReference type="EMBL" id="AAHK01000177">
    <property type="protein sequence ID" value="EAN96005.1"/>
    <property type="molecule type" value="Genomic_DNA"/>
</dbReference>
<accession>Q4DU17</accession>
<evidence type="ECO:0000313" key="1">
    <source>
        <dbReference type="EMBL" id="EAN96005.1"/>
    </source>
</evidence>
<keyword evidence="2" id="KW-1185">Reference proteome</keyword>
<gene>
    <name evidence="1" type="ORF">Tc00.1047053506499.60</name>
</gene>
<dbReference type="Proteomes" id="UP000002296">
    <property type="component" value="Unassembled WGS sequence"/>
</dbReference>
<dbReference type="AlphaFoldDB" id="Q4DU17"/>
<dbReference type="PaxDb" id="353153-Q4DU17"/>
<protein>
    <submittedName>
        <fullName evidence="1">Uncharacterized protein</fullName>
    </submittedName>
</protein>
<organism evidence="1 2">
    <name type="scientific">Trypanosoma cruzi (strain CL Brener)</name>
    <dbReference type="NCBI Taxonomy" id="353153"/>
    <lineage>
        <taxon>Eukaryota</taxon>
        <taxon>Discoba</taxon>
        <taxon>Euglenozoa</taxon>
        <taxon>Kinetoplastea</taxon>
        <taxon>Metakinetoplastina</taxon>
        <taxon>Trypanosomatida</taxon>
        <taxon>Trypanosomatidae</taxon>
        <taxon>Trypanosoma</taxon>
        <taxon>Schizotrypanum</taxon>
    </lineage>
</organism>
<dbReference type="RefSeq" id="XP_817856.1">
    <property type="nucleotide sequence ID" value="XM_812763.1"/>
</dbReference>
<comment type="caution">
    <text evidence="1">The sequence shown here is derived from an EMBL/GenBank/DDBJ whole genome shotgun (WGS) entry which is preliminary data.</text>
</comment>